<organism evidence="8 9">
    <name type="scientific">Candidatus Campbellbacteria bacterium CG22_combo_CG10-13_8_21_14_all_43_18</name>
    <dbReference type="NCBI Taxonomy" id="1974530"/>
    <lineage>
        <taxon>Bacteria</taxon>
        <taxon>Candidatus Campbelliibacteriota</taxon>
    </lineage>
</organism>
<keyword evidence="6" id="KW-0472">Membrane</keyword>
<keyword evidence="6" id="KW-0812">Transmembrane</keyword>
<evidence type="ECO:0000256" key="5">
    <source>
        <dbReference type="ARBA" id="ARBA00023284"/>
    </source>
</evidence>
<feature type="domain" description="Thioredoxin" evidence="7">
    <location>
        <begin position="28"/>
        <end position="177"/>
    </location>
</feature>
<dbReference type="PANTHER" id="PTHR13887:SF14">
    <property type="entry name" value="DISULFIDE BOND FORMATION PROTEIN D"/>
    <property type="match status" value="1"/>
</dbReference>
<dbReference type="InterPro" id="IPR036249">
    <property type="entry name" value="Thioredoxin-like_sf"/>
</dbReference>
<name>A0A2H0DYI8_9BACT</name>
<sequence length="229" mass="24922">MKKHKKGNAAIAVSIIIAGAIIAGAVFLSRGEKTGSAAQNTRHGETQEIRNFRMPDENDFLRGNPDAKVTIVEFSDFECPFCARLHPTLSRLVEERDDVNWVYRHFPLSSIHSRALAAAIASECVAKQGGNEAFWKFSDALFLNQNNLGNDLYEEQALKFGLDLDEFRSCLSDKEIAKNVTGDGNEAVSSGGRGTPFSVAITASGRLLPFSGALPYETIVSLVDQAVNN</sequence>
<keyword evidence="4" id="KW-1015">Disulfide bond</keyword>
<dbReference type="AlphaFoldDB" id="A0A2H0DYI8"/>
<dbReference type="InterPro" id="IPR013766">
    <property type="entry name" value="Thioredoxin_domain"/>
</dbReference>
<dbReference type="GO" id="GO:0016491">
    <property type="term" value="F:oxidoreductase activity"/>
    <property type="evidence" value="ECO:0007669"/>
    <property type="project" value="UniProtKB-KW"/>
</dbReference>
<keyword evidence="2" id="KW-0732">Signal</keyword>
<keyword evidence="6" id="KW-1133">Transmembrane helix</keyword>
<protein>
    <recommendedName>
        <fullName evidence="7">Thioredoxin domain-containing protein</fullName>
    </recommendedName>
</protein>
<evidence type="ECO:0000313" key="8">
    <source>
        <dbReference type="EMBL" id="PIP86660.1"/>
    </source>
</evidence>
<dbReference type="PANTHER" id="PTHR13887">
    <property type="entry name" value="GLUTATHIONE S-TRANSFERASE KAPPA"/>
    <property type="match status" value="1"/>
</dbReference>
<reference evidence="8 9" key="1">
    <citation type="submission" date="2017-09" db="EMBL/GenBank/DDBJ databases">
        <title>Depth-based differentiation of microbial function through sediment-hosted aquifers and enrichment of novel symbionts in the deep terrestrial subsurface.</title>
        <authorList>
            <person name="Probst A.J."/>
            <person name="Ladd B."/>
            <person name="Jarett J.K."/>
            <person name="Geller-Mcgrath D.E."/>
            <person name="Sieber C.M."/>
            <person name="Emerson J.B."/>
            <person name="Anantharaman K."/>
            <person name="Thomas B.C."/>
            <person name="Malmstrom R."/>
            <person name="Stieglmeier M."/>
            <person name="Klingl A."/>
            <person name="Woyke T."/>
            <person name="Ryan C.M."/>
            <person name="Banfield J.F."/>
        </authorList>
    </citation>
    <scope>NUCLEOTIDE SEQUENCE [LARGE SCALE GENOMIC DNA]</scope>
    <source>
        <strain evidence="8">CG22_combo_CG10-13_8_21_14_all_43_18</strain>
    </source>
</reference>
<evidence type="ECO:0000313" key="9">
    <source>
        <dbReference type="Proteomes" id="UP000231276"/>
    </source>
</evidence>
<gene>
    <name evidence="8" type="ORF">COW82_00825</name>
</gene>
<comment type="caution">
    <text evidence="8">The sequence shown here is derived from an EMBL/GenBank/DDBJ whole genome shotgun (WGS) entry which is preliminary data.</text>
</comment>
<evidence type="ECO:0000256" key="4">
    <source>
        <dbReference type="ARBA" id="ARBA00023157"/>
    </source>
</evidence>
<comment type="similarity">
    <text evidence="1">Belongs to the thioredoxin family. DsbA subfamily.</text>
</comment>
<proteinExistence type="inferred from homology"/>
<evidence type="ECO:0000256" key="2">
    <source>
        <dbReference type="ARBA" id="ARBA00022729"/>
    </source>
</evidence>
<evidence type="ECO:0000256" key="6">
    <source>
        <dbReference type="SAM" id="Phobius"/>
    </source>
</evidence>
<evidence type="ECO:0000256" key="1">
    <source>
        <dbReference type="ARBA" id="ARBA00005791"/>
    </source>
</evidence>
<dbReference type="EMBL" id="PCTS01000011">
    <property type="protein sequence ID" value="PIP86660.1"/>
    <property type="molecule type" value="Genomic_DNA"/>
</dbReference>
<feature type="transmembrane region" description="Helical" evidence="6">
    <location>
        <begin position="7"/>
        <end position="28"/>
    </location>
</feature>
<accession>A0A2H0DYI8</accession>
<dbReference type="Gene3D" id="3.40.30.10">
    <property type="entry name" value="Glutaredoxin"/>
    <property type="match status" value="1"/>
</dbReference>
<evidence type="ECO:0000259" key="7">
    <source>
        <dbReference type="PROSITE" id="PS51352"/>
    </source>
</evidence>
<dbReference type="Pfam" id="PF13462">
    <property type="entry name" value="Thioredoxin_4"/>
    <property type="match status" value="1"/>
</dbReference>
<keyword evidence="5" id="KW-0676">Redox-active center</keyword>
<dbReference type="InterPro" id="IPR012336">
    <property type="entry name" value="Thioredoxin-like_fold"/>
</dbReference>
<dbReference type="Proteomes" id="UP000231276">
    <property type="component" value="Unassembled WGS sequence"/>
</dbReference>
<dbReference type="PROSITE" id="PS51352">
    <property type="entry name" value="THIOREDOXIN_2"/>
    <property type="match status" value="1"/>
</dbReference>
<keyword evidence="3" id="KW-0560">Oxidoreductase</keyword>
<dbReference type="SUPFAM" id="SSF52833">
    <property type="entry name" value="Thioredoxin-like"/>
    <property type="match status" value="1"/>
</dbReference>
<evidence type="ECO:0000256" key="3">
    <source>
        <dbReference type="ARBA" id="ARBA00023002"/>
    </source>
</evidence>